<dbReference type="Pfam" id="PF01546">
    <property type="entry name" value="Peptidase_M20"/>
    <property type="match status" value="1"/>
</dbReference>
<gene>
    <name evidence="10" type="ORF">AKO1_007689</name>
</gene>
<protein>
    <recommendedName>
        <fullName evidence="12">Aminoacyl-histidine dipeptidase</fullName>
    </recommendedName>
</protein>
<evidence type="ECO:0008006" key="12">
    <source>
        <dbReference type="Google" id="ProtNLM"/>
    </source>
</evidence>
<keyword evidence="8" id="KW-0170">Cobalt</keyword>
<keyword evidence="5" id="KW-0378">Hydrolase</keyword>
<dbReference type="SUPFAM" id="SSF53187">
    <property type="entry name" value="Zn-dependent exopeptidases"/>
    <property type="match status" value="1"/>
</dbReference>
<evidence type="ECO:0000313" key="10">
    <source>
        <dbReference type="EMBL" id="KAL0479433.1"/>
    </source>
</evidence>
<name>A0AAW2YPX7_9EUKA</name>
<keyword evidence="3" id="KW-0645">Protease</keyword>
<comment type="cofactor">
    <cofactor evidence="1">
        <name>Co(2+)</name>
        <dbReference type="ChEBI" id="CHEBI:48828"/>
    </cofactor>
</comment>
<comment type="caution">
    <text evidence="10">The sequence shown here is derived from an EMBL/GenBank/DDBJ whole genome shotgun (WGS) entry which is preliminary data.</text>
</comment>
<organism evidence="10 11">
    <name type="scientific">Acrasis kona</name>
    <dbReference type="NCBI Taxonomy" id="1008807"/>
    <lineage>
        <taxon>Eukaryota</taxon>
        <taxon>Discoba</taxon>
        <taxon>Heterolobosea</taxon>
        <taxon>Tetramitia</taxon>
        <taxon>Eutetramitia</taxon>
        <taxon>Acrasidae</taxon>
        <taxon>Acrasis</taxon>
    </lineage>
</organism>
<dbReference type="FunFam" id="3.40.630.10:FF:000015">
    <property type="entry name" value="Aminoacyl-histidine dipeptidase PepD"/>
    <property type="match status" value="1"/>
</dbReference>
<dbReference type="PANTHER" id="PTHR43501:SF1">
    <property type="entry name" value="CYTOSOL NON-SPECIFIC DIPEPTIDASE"/>
    <property type="match status" value="1"/>
</dbReference>
<evidence type="ECO:0000256" key="3">
    <source>
        <dbReference type="ARBA" id="ARBA00022670"/>
    </source>
</evidence>
<keyword evidence="6" id="KW-0862">Zinc</keyword>
<dbReference type="Proteomes" id="UP001431209">
    <property type="component" value="Unassembled WGS sequence"/>
</dbReference>
<dbReference type="GO" id="GO:0005829">
    <property type="term" value="C:cytosol"/>
    <property type="evidence" value="ECO:0007669"/>
    <property type="project" value="TreeGrafter"/>
</dbReference>
<keyword evidence="4" id="KW-0479">Metal-binding</keyword>
<keyword evidence="7" id="KW-0482">Metalloprotease</keyword>
<dbReference type="GO" id="GO:0070573">
    <property type="term" value="F:metallodipeptidase activity"/>
    <property type="evidence" value="ECO:0007669"/>
    <property type="project" value="TreeGrafter"/>
</dbReference>
<dbReference type="PIRSF" id="PIRSF016599">
    <property type="entry name" value="Xaa-His_dipept"/>
    <property type="match status" value="1"/>
</dbReference>
<feature type="chain" id="PRO_5043464200" description="Aminoacyl-histidine dipeptidase" evidence="9">
    <location>
        <begin position="25"/>
        <end position="506"/>
    </location>
</feature>
<sequence length="506" mass="56229">MTRFTKKYLLIVLTLCIQAYFCTTVKELQPNIVWTYFSDLAATPRPSFHSSEVTSYLFKFAQQNNFKYKTDDVGNIVIVVPATKGFEDKPITCLQTHTDMVAEKNIDKHFDFEKDAIELLLDGDWVRANNTTLGADDGIGCAISLAIATDSEASHGPLELVFTIDEEVGLIGAINMDKKLLDCSYLLNLDNSVYGTIYVGSAGGINTVADFEFDSLPLTVEQEESRCVVQVLVTGLHGGHSGNAIHKQPANAAKVLATLMFELLEAGMDILLIDVDCGHADNAIPRESSAIVSIPKNIFSQVQHFTQTFQHNQDTLVEPDIRIQVQYFENDQHPTGYNETFTLFQVLNALPYGVISYNLHMPGQIETSTNLALVKTTHLDNKLNITITTMQRSTSDHSRKYISDQVKSVFYLANASRVRTEVEYGGWHPDLTGELLKVAINSFGGPVKTKATHAGLECGEIKSKYPSLQMISYGPDIVDAHTPNERVRIESVRLTYEFTKRLLKGI</sequence>
<comment type="cofactor">
    <cofactor evidence="2">
        <name>Zn(2+)</name>
        <dbReference type="ChEBI" id="CHEBI:29105"/>
    </cofactor>
</comment>
<evidence type="ECO:0000256" key="9">
    <source>
        <dbReference type="SAM" id="SignalP"/>
    </source>
</evidence>
<evidence type="ECO:0000256" key="8">
    <source>
        <dbReference type="ARBA" id="ARBA00023285"/>
    </source>
</evidence>
<dbReference type="Gene3D" id="3.40.630.10">
    <property type="entry name" value="Zn peptidases"/>
    <property type="match status" value="2"/>
</dbReference>
<keyword evidence="9" id="KW-0732">Signal</keyword>
<evidence type="ECO:0000256" key="1">
    <source>
        <dbReference type="ARBA" id="ARBA00001941"/>
    </source>
</evidence>
<dbReference type="InterPro" id="IPR002933">
    <property type="entry name" value="Peptidase_M20"/>
</dbReference>
<dbReference type="InterPro" id="IPR001160">
    <property type="entry name" value="Peptidase_M20C"/>
</dbReference>
<evidence type="ECO:0000313" key="11">
    <source>
        <dbReference type="Proteomes" id="UP001431209"/>
    </source>
</evidence>
<dbReference type="GO" id="GO:0046872">
    <property type="term" value="F:metal ion binding"/>
    <property type="evidence" value="ECO:0007669"/>
    <property type="project" value="UniProtKB-KW"/>
</dbReference>
<feature type="signal peptide" evidence="9">
    <location>
        <begin position="1"/>
        <end position="24"/>
    </location>
</feature>
<dbReference type="GO" id="GO:0006508">
    <property type="term" value="P:proteolysis"/>
    <property type="evidence" value="ECO:0007669"/>
    <property type="project" value="UniProtKB-KW"/>
</dbReference>
<reference evidence="10 11" key="1">
    <citation type="submission" date="2024-03" db="EMBL/GenBank/DDBJ databases">
        <title>The Acrasis kona genome and developmental transcriptomes reveal deep origins of eukaryotic multicellular pathways.</title>
        <authorList>
            <person name="Sheikh S."/>
            <person name="Fu C.-J."/>
            <person name="Brown M.W."/>
            <person name="Baldauf S.L."/>
        </authorList>
    </citation>
    <scope>NUCLEOTIDE SEQUENCE [LARGE SCALE GENOMIC DNA]</scope>
    <source>
        <strain evidence="10 11">ATCC MYA-3509</strain>
    </source>
</reference>
<evidence type="ECO:0000256" key="2">
    <source>
        <dbReference type="ARBA" id="ARBA00001947"/>
    </source>
</evidence>
<evidence type="ECO:0000256" key="4">
    <source>
        <dbReference type="ARBA" id="ARBA00022723"/>
    </source>
</evidence>
<dbReference type="PANTHER" id="PTHR43501">
    <property type="entry name" value="CYTOSOL NON-SPECIFIC DIPEPTIDASE"/>
    <property type="match status" value="1"/>
</dbReference>
<dbReference type="FunFam" id="3.40.630.10:FF:000018">
    <property type="entry name" value="Aminoacyl-histidine dipeptidase PepD"/>
    <property type="match status" value="1"/>
</dbReference>
<proteinExistence type="predicted"/>
<dbReference type="NCBIfam" id="TIGR01893">
    <property type="entry name" value="aa-his-dipept"/>
    <property type="match status" value="1"/>
</dbReference>
<accession>A0AAW2YPX7</accession>
<dbReference type="AlphaFoldDB" id="A0AAW2YPX7"/>
<evidence type="ECO:0000256" key="6">
    <source>
        <dbReference type="ARBA" id="ARBA00022833"/>
    </source>
</evidence>
<keyword evidence="11" id="KW-1185">Reference proteome</keyword>
<dbReference type="PRINTS" id="PR00934">
    <property type="entry name" value="XHISDIPTASE"/>
</dbReference>
<evidence type="ECO:0000256" key="7">
    <source>
        <dbReference type="ARBA" id="ARBA00023049"/>
    </source>
</evidence>
<evidence type="ECO:0000256" key="5">
    <source>
        <dbReference type="ARBA" id="ARBA00022801"/>
    </source>
</evidence>
<dbReference type="EMBL" id="JAOPGA020000556">
    <property type="protein sequence ID" value="KAL0479433.1"/>
    <property type="molecule type" value="Genomic_DNA"/>
</dbReference>